<proteinExistence type="predicted"/>
<organism evidence="1 2">
    <name type="scientific">Volvox reticuliferus</name>
    <dbReference type="NCBI Taxonomy" id="1737510"/>
    <lineage>
        <taxon>Eukaryota</taxon>
        <taxon>Viridiplantae</taxon>
        <taxon>Chlorophyta</taxon>
        <taxon>core chlorophytes</taxon>
        <taxon>Chlorophyceae</taxon>
        <taxon>CS clade</taxon>
        <taxon>Chlamydomonadales</taxon>
        <taxon>Volvocaceae</taxon>
        <taxon>Volvox</taxon>
    </lineage>
</organism>
<accession>A0A8J4FRM1</accession>
<keyword evidence="2" id="KW-1185">Reference proteome</keyword>
<name>A0A8J4FRM1_9CHLO</name>
<dbReference type="AlphaFoldDB" id="A0A8J4FRM1"/>
<dbReference type="EMBL" id="BNCP01000021">
    <property type="protein sequence ID" value="GIL81566.1"/>
    <property type="molecule type" value="Genomic_DNA"/>
</dbReference>
<protein>
    <submittedName>
        <fullName evidence="1">Uncharacterized protein</fullName>
    </submittedName>
</protein>
<evidence type="ECO:0000313" key="1">
    <source>
        <dbReference type="EMBL" id="GIL81566.1"/>
    </source>
</evidence>
<reference evidence="1" key="1">
    <citation type="journal article" date="2021" name="Proc. Natl. Acad. Sci. U.S.A.">
        <title>Three genomes in the algal genus Volvox reveal the fate of a haploid sex-determining region after a transition to homothallism.</title>
        <authorList>
            <person name="Yamamoto K."/>
            <person name="Hamaji T."/>
            <person name="Kawai-Toyooka H."/>
            <person name="Matsuzaki R."/>
            <person name="Takahashi F."/>
            <person name="Nishimura Y."/>
            <person name="Kawachi M."/>
            <person name="Noguchi H."/>
            <person name="Minakuchi Y."/>
            <person name="Umen J.G."/>
            <person name="Toyoda A."/>
            <person name="Nozaki H."/>
        </authorList>
    </citation>
    <scope>NUCLEOTIDE SEQUENCE</scope>
    <source>
        <strain evidence="1">NIES-3786</strain>
    </source>
</reference>
<sequence length="119" mass="12031">SVDLESCKSLFISLRGSRAITAAASVGNAWSDDPLLAGVPPVLAPSALVPPPLVTSSASPLSSVLFTAVMLSSPSCTSVAPQGKEDLRRKAGKLDPTGVTAAAAFAADSLPLFCCCISW</sequence>
<dbReference type="Proteomes" id="UP000747110">
    <property type="component" value="Unassembled WGS sequence"/>
</dbReference>
<feature type="non-terminal residue" evidence="1">
    <location>
        <position position="1"/>
    </location>
</feature>
<evidence type="ECO:0000313" key="2">
    <source>
        <dbReference type="Proteomes" id="UP000747110"/>
    </source>
</evidence>
<gene>
    <name evidence="1" type="ORF">Vretifemale_10586</name>
</gene>
<comment type="caution">
    <text evidence="1">The sequence shown here is derived from an EMBL/GenBank/DDBJ whole genome shotgun (WGS) entry which is preliminary data.</text>
</comment>